<accession>A0ABV8R8M6</accession>
<evidence type="ECO:0000256" key="1">
    <source>
        <dbReference type="SAM" id="Phobius"/>
    </source>
</evidence>
<proteinExistence type="predicted"/>
<reference evidence="3" key="1">
    <citation type="journal article" date="2019" name="Int. J. Syst. Evol. Microbiol.">
        <title>The Global Catalogue of Microorganisms (GCM) 10K type strain sequencing project: providing services to taxonomists for standard genome sequencing and annotation.</title>
        <authorList>
            <consortium name="The Broad Institute Genomics Platform"/>
            <consortium name="The Broad Institute Genome Sequencing Center for Infectious Disease"/>
            <person name="Wu L."/>
            <person name="Ma J."/>
        </authorList>
    </citation>
    <scope>NUCLEOTIDE SEQUENCE [LARGE SCALE GENOMIC DNA]</scope>
    <source>
        <strain evidence="3">CECT 8655</strain>
    </source>
</reference>
<name>A0ABV8R8M6_9FLAO</name>
<dbReference type="Proteomes" id="UP001595826">
    <property type="component" value="Unassembled WGS sequence"/>
</dbReference>
<dbReference type="EMBL" id="JBHSCY010000001">
    <property type="protein sequence ID" value="MFC4268749.1"/>
    <property type="molecule type" value="Genomic_DNA"/>
</dbReference>
<protein>
    <submittedName>
        <fullName evidence="2">DUF6090 family protein</fullName>
    </submittedName>
</protein>
<keyword evidence="3" id="KW-1185">Reference proteome</keyword>
<evidence type="ECO:0000313" key="2">
    <source>
        <dbReference type="EMBL" id="MFC4268749.1"/>
    </source>
</evidence>
<organism evidence="2 3">
    <name type="scientific">Polaribacter marinivivus</name>
    <dbReference type="NCBI Taxonomy" id="1524260"/>
    <lineage>
        <taxon>Bacteria</taxon>
        <taxon>Pseudomonadati</taxon>
        <taxon>Bacteroidota</taxon>
        <taxon>Flavobacteriia</taxon>
        <taxon>Flavobacteriales</taxon>
        <taxon>Flavobacteriaceae</taxon>
    </lineage>
</organism>
<dbReference type="RefSeq" id="WP_377409407.1">
    <property type="nucleotide sequence ID" value="NZ_JBHSCY010000001.1"/>
</dbReference>
<dbReference type="InterPro" id="IPR045749">
    <property type="entry name" value="DUF6090"/>
</dbReference>
<sequence>MEKNKTGKYFKYAIGEIVLVVIGILIALQINNWNESRKLESKKQELIINLINDFEGNIEQLQPAIKESDTLSFKMKAFLNNAYLPNLTISVDSLKVLADGFFRPVYFFPSIVSYDEAKSNGNLTLLKNKKLFKDFNAFHEELSNFQNLQNDSRESYFNGPIWELKKLAGSGGIFIGFKDHYIKNSDDVSYMKLINLPLATAVFENEATLNYNVNLHLKNMEFLSNKIIQTLIEMKK</sequence>
<keyword evidence="1" id="KW-0812">Transmembrane</keyword>
<keyword evidence="1" id="KW-1133">Transmembrane helix</keyword>
<feature type="transmembrane region" description="Helical" evidence="1">
    <location>
        <begin position="12"/>
        <end position="30"/>
    </location>
</feature>
<gene>
    <name evidence="2" type="ORF">ACFOWD_07515</name>
</gene>
<keyword evidence="1" id="KW-0472">Membrane</keyword>
<evidence type="ECO:0000313" key="3">
    <source>
        <dbReference type="Proteomes" id="UP001595826"/>
    </source>
</evidence>
<dbReference type="Pfam" id="PF19578">
    <property type="entry name" value="DUF6090"/>
    <property type="match status" value="1"/>
</dbReference>
<comment type="caution">
    <text evidence="2">The sequence shown here is derived from an EMBL/GenBank/DDBJ whole genome shotgun (WGS) entry which is preliminary data.</text>
</comment>